<dbReference type="PANTHER" id="PTHR22050">
    <property type="entry name" value="RW1 PROTEIN HOMOLOG"/>
    <property type="match status" value="1"/>
</dbReference>
<keyword evidence="5" id="KW-0963">Cytoplasm</keyword>
<dbReference type="Pfam" id="PF24498">
    <property type="entry name" value="Ig_TMEM131L_3"/>
    <property type="match status" value="1"/>
</dbReference>
<reference evidence="21" key="1">
    <citation type="submission" date="2025-08" db="UniProtKB">
        <authorList>
            <consortium name="Ensembl"/>
        </authorList>
    </citation>
    <scope>IDENTIFICATION</scope>
</reference>
<feature type="compositionally biased region" description="Polar residues" evidence="12">
    <location>
        <begin position="1216"/>
        <end position="1226"/>
    </location>
</feature>
<evidence type="ECO:0000256" key="14">
    <source>
        <dbReference type="SAM" id="SignalP"/>
    </source>
</evidence>
<keyword evidence="10 13" id="KW-0472">Membrane</keyword>
<feature type="domain" description="TMEM131L third Ig-like" evidence="18">
    <location>
        <begin position="361"/>
        <end position="460"/>
    </location>
</feature>
<comment type="subcellular location">
    <subcellularLocation>
        <location evidence="1">Cell projection</location>
        <location evidence="1">Cilium</location>
    </subcellularLocation>
    <subcellularLocation>
        <location evidence="3">Cytoplasm</location>
    </subcellularLocation>
    <subcellularLocation>
        <location evidence="2">Membrane</location>
        <topology evidence="2">Single-pass type I membrane protein</topology>
    </subcellularLocation>
</comment>
<feature type="region of interest" description="Disordered" evidence="12">
    <location>
        <begin position="1097"/>
        <end position="1150"/>
    </location>
</feature>
<feature type="compositionally biased region" description="Low complexity" evidence="12">
    <location>
        <begin position="1163"/>
        <end position="1183"/>
    </location>
</feature>
<dbReference type="GO" id="GO:0005737">
    <property type="term" value="C:cytoplasm"/>
    <property type="evidence" value="ECO:0007669"/>
    <property type="project" value="UniProtKB-SubCell"/>
</dbReference>
<keyword evidence="7 14" id="KW-0732">Signal</keyword>
<dbReference type="InterPro" id="IPR053879">
    <property type="entry name" value="HYDIN_VesB_CFA65-like_Ig"/>
</dbReference>
<keyword evidence="6 13" id="KW-0812">Transmembrane</keyword>
<feature type="compositionally biased region" description="Low complexity" evidence="12">
    <location>
        <begin position="1134"/>
        <end position="1147"/>
    </location>
</feature>
<feature type="chain" id="PRO_5017262228" evidence="14">
    <location>
        <begin position="25"/>
        <end position="1726"/>
    </location>
</feature>
<keyword evidence="9" id="KW-0969">Cilium</keyword>
<evidence type="ECO:0000313" key="22">
    <source>
        <dbReference type="Proteomes" id="UP000261540"/>
    </source>
</evidence>
<dbReference type="Pfam" id="PF12371">
    <property type="entry name" value="TMEM131_like_N"/>
    <property type="match status" value="1"/>
</dbReference>
<keyword evidence="11" id="KW-0966">Cell projection</keyword>
<feature type="domain" description="TMEM131 second Ig-like" evidence="17">
    <location>
        <begin position="135"/>
        <end position="225"/>
    </location>
</feature>
<dbReference type="Proteomes" id="UP000261540">
    <property type="component" value="Unplaced"/>
</dbReference>
<feature type="domain" description="TMEM131L fourth Ig-like" evidence="19">
    <location>
        <begin position="761"/>
        <end position="897"/>
    </location>
</feature>
<dbReference type="GO" id="GO:0005929">
    <property type="term" value="C:cilium"/>
    <property type="evidence" value="ECO:0007669"/>
    <property type="project" value="UniProtKB-SubCell"/>
</dbReference>
<dbReference type="Ensembl" id="ENSPKIT00000001303.1">
    <property type="protein sequence ID" value="ENSPKIP00000020682.1"/>
    <property type="gene ID" value="ENSPKIG00000005362.1"/>
</dbReference>
<evidence type="ECO:0000256" key="8">
    <source>
        <dbReference type="ARBA" id="ARBA00022989"/>
    </source>
</evidence>
<feature type="transmembrane region" description="Helical" evidence="13">
    <location>
        <begin position="1043"/>
        <end position="1064"/>
    </location>
</feature>
<dbReference type="InterPro" id="IPR039877">
    <property type="entry name" value="TMEM131-like"/>
</dbReference>
<keyword evidence="22" id="KW-1185">Reference proteome</keyword>
<dbReference type="OrthoDB" id="168404at2759"/>
<dbReference type="Pfam" id="PF24499">
    <property type="entry name" value="Ig_TMEM131L_4"/>
    <property type="match status" value="1"/>
</dbReference>
<accession>A0A3B3RQ29</accession>
<name>A0A3B3RQ29_9TELE</name>
<dbReference type="Pfam" id="PF22544">
    <property type="entry name" value="HYDIN_VesB_CFA65-like_Ig"/>
    <property type="match status" value="1"/>
</dbReference>
<evidence type="ECO:0000256" key="12">
    <source>
        <dbReference type="SAM" id="MobiDB-lite"/>
    </source>
</evidence>
<feature type="region of interest" description="Disordered" evidence="12">
    <location>
        <begin position="1163"/>
        <end position="1228"/>
    </location>
</feature>
<evidence type="ECO:0000256" key="4">
    <source>
        <dbReference type="ARBA" id="ARBA00006682"/>
    </source>
</evidence>
<feature type="compositionally biased region" description="Basic and acidic residues" evidence="12">
    <location>
        <begin position="1308"/>
        <end position="1320"/>
    </location>
</feature>
<evidence type="ECO:0000256" key="6">
    <source>
        <dbReference type="ARBA" id="ARBA00022692"/>
    </source>
</evidence>
<feature type="region of interest" description="Disordered" evidence="12">
    <location>
        <begin position="1254"/>
        <end position="1421"/>
    </location>
</feature>
<proteinExistence type="inferred from homology"/>
<evidence type="ECO:0000259" key="16">
    <source>
        <dbReference type="Pfam" id="PF22544"/>
    </source>
</evidence>
<feature type="domain" description="TMEM131L fifth Ig-like" evidence="20">
    <location>
        <begin position="946"/>
        <end position="1010"/>
    </location>
</feature>
<evidence type="ECO:0000256" key="2">
    <source>
        <dbReference type="ARBA" id="ARBA00004479"/>
    </source>
</evidence>
<evidence type="ECO:0000259" key="17">
    <source>
        <dbReference type="Pfam" id="PF24495"/>
    </source>
</evidence>
<evidence type="ECO:0000259" key="19">
    <source>
        <dbReference type="Pfam" id="PF24499"/>
    </source>
</evidence>
<dbReference type="Pfam" id="PF24501">
    <property type="entry name" value="Ig_TMEM131L_5"/>
    <property type="match status" value="1"/>
</dbReference>
<feature type="compositionally biased region" description="Basic and acidic residues" evidence="12">
    <location>
        <begin position="1367"/>
        <end position="1383"/>
    </location>
</feature>
<dbReference type="GO" id="GO:0016020">
    <property type="term" value="C:membrane"/>
    <property type="evidence" value="ECO:0007669"/>
    <property type="project" value="UniProtKB-SubCell"/>
</dbReference>
<reference evidence="21" key="2">
    <citation type="submission" date="2025-09" db="UniProtKB">
        <authorList>
            <consortium name="Ensembl"/>
        </authorList>
    </citation>
    <scope>IDENTIFICATION</scope>
</reference>
<evidence type="ECO:0000256" key="5">
    <source>
        <dbReference type="ARBA" id="ARBA00022490"/>
    </source>
</evidence>
<comment type="similarity">
    <text evidence="4">Belongs to the TMEM131 family.</text>
</comment>
<dbReference type="Pfam" id="PF24495">
    <property type="entry name" value="Ig_TMEM131_2"/>
    <property type="match status" value="1"/>
</dbReference>
<keyword evidence="8 13" id="KW-1133">Transmembrane helix</keyword>
<evidence type="ECO:0000256" key="9">
    <source>
        <dbReference type="ARBA" id="ARBA00023069"/>
    </source>
</evidence>
<evidence type="ECO:0000259" key="20">
    <source>
        <dbReference type="Pfam" id="PF24501"/>
    </source>
</evidence>
<dbReference type="InterPro" id="IPR055435">
    <property type="entry name" value="Ig_TMEM131L_3"/>
</dbReference>
<evidence type="ECO:0000259" key="15">
    <source>
        <dbReference type="Pfam" id="PF12371"/>
    </source>
</evidence>
<dbReference type="GeneTree" id="ENSGT00530000063614"/>
<dbReference type="PANTHER" id="PTHR22050:SF1">
    <property type="entry name" value="TRANSMEMBRANE PROTEIN 131"/>
    <property type="match status" value="1"/>
</dbReference>
<dbReference type="InterPro" id="IPR056311">
    <property type="entry name" value="TMEM131_Ig_2"/>
</dbReference>
<gene>
    <name evidence="21" type="primary">TMEM131</name>
</gene>
<evidence type="ECO:0000256" key="1">
    <source>
        <dbReference type="ARBA" id="ARBA00004138"/>
    </source>
</evidence>
<evidence type="ECO:0000256" key="3">
    <source>
        <dbReference type="ARBA" id="ARBA00004496"/>
    </source>
</evidence>
<feature type="compositionally biased region" description="Polar residues" evidence="12">
    <location>
        <begin position="1097"/>
        <end position="1127"/>
    </location>
</feature>
<feature type="domain" description="HYDIN/VesB/CFA65-like Ig-like" evidence="16">
    <location>
        <begin position="252"/>
        <end position="341"/>
    </location>
</feature>
<evidence type="ECO:0000256" key="11">
    <source>
        <dbReference type="ARBA" id="ARBA00023273"/>
    </source>
</evidence>
<organism evidence="21 22">
    <name type="scientific">Paramormyrops kingsleyae</name>
    <dbReference type="NCBI Taxonomy" id="1676925"/>
    <lineage>
        <taxon>Eukaryota</taxon>
        <taxon>Metazoa</taxon>
        <taxon>Chordata</taxon>
        <taxon>Craniata</taxon>
        <taxon>Vertebrata</taxon>
        <taxon>Euteleostomi</taxon>
        <taxon>Actinopterygii</taxon>
        <taxon>Neopterygii</taxon>
        <taxon>Teleostei</taxon>
        <taxon>Osteoglossocephala</taxon>
        <taxon>Osteoglossomorpha</taxon>
        <taxon>Osteoglossiformes</taxon>
        <taxon>Mormyridae</taxon>
        <taxon>Paramormyrops</taxon>
    </lineage>
</organism>
<evidence type="ECO:0000256" key="10">
    <source>
        <dbReference type="ARBA" id="ARBA00023136"/>
    </source>
</evidence>
<feature type="signal peptide" evidence="14">
    <location>
        <begin position="1"/>
        <end position="24"/>
    </location>
</feature>
<dbReference type="InterPro" id="IPR022113">
    <property type="entry name" value="TMEM131L_N"/>
</dbReference>
<dbReference type="STRING" id="1676925.ENSPKIP00000020682"/>
<dbReference type="InterPro" id="IPR013783">
    <property type="entry name" value="Ig-like_fold"/>
</dbReference>
<evidence type="ECO:0000313" key="21">
    <source>
        <dbReference type="Ensembl" id="ENSPKIP00000020682.1"/>
    </source>
</evidence>
<evidence type="ECO:0000256" key="7">
    <source>
        <dbReference type="ARBA" id="ARBA00022729"/>
    </source>
</evidence>
<feature type="compositionally biased region" description="Basic and acidic residues" evidence="12">
    <location>
        <begin position="1275"/>
        <end position="1300"/>
    </location>
</feature>
<protein>
    <submittedName>
        <fullName evidence="21">Transmembrane protein 131</fullName>
    </submittedName>
</protein>
<feature type="compositionally biased region" description="Polar residues" evidence="12">
    <location>
        <begin position="1184"/>
        <end position="1201"/>
    </location>
</feature>
<dbReference type="InterPro" id="IPR055436">
    <property type="entry name" value="Ig_TMEM131L_4"/>
</dbReference>
<dbReference type="InterPro" id="IPR055437">
    <property type="entry name" value="TMEM131L_Ig_5"/>
</dbReference>
<feature type="domain" description="Transmembrane protein 131-like N-terminal" evidence="15">
    <location>
        <begin position="34"/>
        <end position="117"/>
    </location>
</feature>
<evidence type="ECO:0000259" key="18">
    <source>
        <dbReference type="Pfam" id="PF24498"/>
    </source>
</evidence>
<evidence type="ECO:0000256" key="13">
    <source>
        <dbReference type="SAM" id="Phobius"/>
    </source>
</evidence>
<dbReference type="Gene3D" id="2.60.40.10">
    <property type="entry name" value="Immunoglobulins"/>
    <property type="match status" value="2"/>
</dbReference>
<sequence length="1726" mass="191354">MWRRSMYSLLFALRCLLSLPGSYGVPMQAGYRALEFQPSMLDFQEQAVAIPEIRKVYLHNPSSEETIILISISAATSHFYTSFFQNRIIPPKGNTSFDVVFQARVVGNVENTFFINTSRHGIFTYQVFGVGVPDPYRLRPFTGCRAAYTLNSNLSPLVNNPNPCREALQVGQMHARSEDFYLDLPNGQKEDTTLWEMPSVEKKMVMKTSITSRVKNNRTGLLRIKARSPTQEKYIILPVKMVIPTVPGVYISKEMLDFGTLRSQDPSKHMNVYLINLGTKDVPIKSVNPMPSNKALTVDFEPVKVKPGENIKVATISFHASKVRKRSQMSGKITIKTNEESYTYLDIPYKAEVFNGYLWFDSTATLFHIRDSLTEPVKRPILVTNTYNFPVLIHNVSLAKEAKTMFNVQNFSQPILIPPHESHYLLDLHFWPVKTSTYIDSNIVLITNVSEFHLPVRAFTGFLEVLALPPSLEQHWMDFGVVNLNKTVSILLAVINNNPTELQIKSWKVTGDRFSIDLLRSEPGNKTTALSKTKVLLNASASYQKTVILSSGYYALFRVTLQAKELKGTYDEAIRITSDYEILTIPVKADTAVEALTSSPKQIILPKCFPGKVVRQSLGIVSCFSQSVKQLHIRRVTDDTRFYHRRLKTSKMDLGSRQRLKIANIYFDASLECGNQCYVGLPFRLKSESTSHGLQMQQDLWSSDADLHQTLLERWRSVMENSGDKVNAIFEMSTALQSNMQTEVTAQMVWPSIINSSREIIFPLTQTHSSSVKELVLQNPADVPLYIQILPLTLYPNSSDMLDNLIDRATWIKFPHISNNTLEFHVQSNQTSLNKTVKEFEEFPAQPFVCNAMLLPGEVRSFNVKFTPVSNHTVTSLLIIRNNLTVVEHVLLHGRGASENLKVSGKSPGTQSYLKFTITESLLKHCTERVKPKQNFTLRKTFKAENTGEVTIAIKSTEIDNHICAAHGFKVVDCQEFTLKPKASKDIVVLFTPDFSASRSAAGLRLVTAGGSEFLFTLNASLPYHMLVACSEDLARPSWELELYIGISVIISFMFLLVMAMAYLEAKGIWEPFKRQLCCEGSDAPSEAERASILRETAQNQTDANLNDDTNHDSTQGMNNPGTSSVRINGPPCTTQSETQSTSKTYSNLDGLRSRIINKAKVSFSRSSRQSQPAQQQLASSSLDVQTSTAAVLSKDQSADTPKTVPETRAEAEGKTPQSSTNSDFSSFAGAVDKNLGCQNASPTKLLQNQQALLSPSKGSGTKRKILNKPQVQDQPKEKEQKSKDVMKTRPFMLEKEKVEGTAASPAKSDKKKPDTKDAVTDINSNSLELPYLTAHEIKRRKRSEAKTLKPPPPAKGPQIKNTETVSGEHTEHCHHHPLEKQADAVAESGNISSSEEESDSSLPPEWDSVPVQPVNSGDDGLYQLSMQTMNADTFIKRSTSTACPPPATSLSLIAHGTDSNVDCTARNTQFKREPGNTNKKLTKSVSLPDKCVSLITTVVAADYDKSPGGSGPVMGTSRKGNISGAVSFPPDKSIWSYGPNSAGLWNPFTPCNSNNLNSSQLTFGPSDTFKGSGAFSGMPFSKSQEHQLKWSDFNAVSPSIWETSSSDPLHPWPITTSSPSFSSESVSGTSRDLWSTTTPFSTSIWSPTYTTPAAEVLPNPSGSSSRSFPNQHQNGRLAQCLGLPANSETGGTYSLWGMWGPTPNRRSSEPWNSTSTAECCHYFTQ</sequence>